<dbReference type="Pfam" id="PF00107">
    <property type="entry name" value="ADH_zinc_N"/>
    <property type="match status" value="1"/>
</dbReference>
<dbReference type="InterPro" id="IPR013149">
    <property type="entry name" value="ADH-like_C"/>
</dbReference>
<feature type="domain" description="Enoyl reductase (ER)" evidence="2">
    <location>
        <begin position="18"/>
        <end position="339"/>
    </location>
</feature>
<accession>A0ABN2JER6</accession>
<dbReference type="Proteomes" id="UP001501057">
    <property type="component" value="Unassembled WGS sequence"/>
</dbReference>
<dbReference type="Gene3D" id="3.90.180.10">
    <property type="entry name" value="Medium-chain alcohol dehydrogenases, catalytic domain"/>
    <property type="match status" value="1"/>
</dbReference>
<evidence type="ECO:0000256" key="1">
    <source>
        <dbReference type="ARBA" id="ARBA00023002"/>
    </source>
</evidence>
<dbReference type="InterPro" id="IPR045010">
    <property type="entry name" value="MDR_fam"/>
</dbReference>
<keyword evidence="4" id="KW-1185">Reference proteome</keyword>
<dbReference type="Pfam" id="PF16884">
    <property type="entry name" value="ADH_N_2"/>
    <property type="match status" value="1"/>
</dbReference>
<dbReference type="PANTHER" id="PTHR43205">
    <property type="entry name" value="PROSTAGLANDIN REDUCTASE"/>
    <property type="match status" value="1"/>
</dbReference>
<proteinExistence type="predicted"/>
<dbReference type="InterPro" id="IPR011032">
    <property type="entry name" value="GroES-like_sf"/>
</dbReference>
<organism evidence="3 4">
    <name type="scientific">Aeromicrobium alkaliterrae</name>
    <dbReference type="NCBI Taxonomy" id="302168"/>
    <lineage>
        <taxon>Bacteria</taxon>
        <taxon>Bacillati</taxon>
        <taxon>Actinomycetota</taxon>
        <taxon>Actinomycetes</taxon>
        <taxon>Propionibacteriales</taxon>
        <taxon>Nocardioidaceae</taxon>
        <taxon>Aeromicrobium</taxon>
    </lineage>
</organism>
<dbReference type="SUPFAM" id="SSF51735">
    <property type="entry name" value="NAD(P)-binding Rossmann-fold domains"/>
    <property type="match status" value="1"/>
</dbReference>
<protein>
    <submittedName>
        <fullName evidence="3">NADP-dependent oxidoreductase</fullName>
    </submittedName>
</protein>
<dbReference type="PANTHER" id="PTHR43205:SF7">
    <property type="entry name" value="PROSTAGLANDIN REDUCTASE 1"/>
    <property type="match status" value="1"/>
</dbReference>
<sequence>MVDSHAWQVRQYPDPHVTEDCFELIPVALPDPGPGQVLVRNTWTSVDPGLRLRLRPDAPSGYFAAFPLGRPMDGIFTVGEIEHSDDPDFGVGTTVWHSQGWRTHSVVDVAEEAMNGVARLRALDVSAMTPQSYLGPLGAMGLTAYAGLHVVDGLSGGETIWVSAAAGAVGSLVCQVAKLLGHRVVASAGTDDKVRWLLDDLGVDAAFSWRDGPVVESLRRAAPDGIDLYFDGVGGDHLEAALEVANPFARIALCGAISDYEREPTGPRNLFLATSKNLTLRGFRGSAHVSLLDEMQTRLGAWLADGSLQSREAVFDGLASAPTALADMLAGRTVGKTIVRL</sequence>
<dbReference type="InterPro" id="IPR041694">
    <property type="entry name" value="ADH_N_2"/>
</dbReference>
<dbReference type="EMBL" id="BAAAME010000001">
    <property type="protein sequence ID" value="GAA1724345.1"/>
    <property type="molecule type" value="Genomic_DNA"/>
</dbReference>
<dbReference type="CDD" id="cd05288">
    <property type="entry name" value="PGDH"/>
    <property type="match status" value="1"/>
</dbReference>
<name>A0ABN2JER6_9ACTN</name>
<evidence type="ECO:0000259" key="2">
    <source>
        <dbReference type="SMART" id="SM00829"/>
    </source>
</evidence>
<reference evidence="3 4" key="1">
    <citation type="journal article" date="2019" name="Int. J. Syst. Evol. Microbiol.">
        <title>The Global Catalogue of Microorganisms (GCM) 10K type strain sequencing project: providing services to taxonomists for standard genome sequencing and annotation.</title>
        <authorList>
            <consortium name="The Broad Institute Genomics Platform"/>
            <consortium name="The Broad Institute Genome Sequencing Center for Infectious Disease"/>
            <person name="Wu L."/>
            <person name="Ma J."/>
        </authorList>
    </citation>
    <scope>NUCLEOTIDE SEQUENCE [LARGE SCALE GENOMIC DNA]</scope>
    <source>
        <strain evidence="3 4">JCM 13518</strain>
    </source>
</reference>
<gene>
    <name evidence="3" type="ORF">GCM10009710_01450</name>
</gene>
<dbReference type="InterPro" id="IPR020843">
    <property type="entry name" value="ER"/>
</dbReference>
<dbReference type="InterPro" id="IPR036291">
    <property type="entry name" value="NAD(P)-bd_dom_sf"/>
</dbReference>
<dbReference type="SMART" id="SM00829">
    <property type="entry name" value="PKS_ER"/>
    <property type="match status" value="1"/>
</dbReference>
<dbReference type="SUPFAM" id="SSF50129">
    <property type="entry name" value="GroES-like"/>
    <property type="match status" value="1"/>
</dbReference>
<evidence type="ECO:0000313" key="4">
    <source>
        <dbReference type="Proteomes" id="UP001501057"/>
    </source>
</evidence>
<comment type="caution">
    <text evidence="3">The sequence shown here is derived from an EMBL/GenBank/DDBJ whole genome shotgun (WGS) entry which is preliminary data.</text>
</comment>
<evidence type="ECO:0000313" key="3">
    <source>
        <dbReference type="EMBL" id="GAA1724345.1"/>
    </source>
</evidence>
<dbReference type="Gene3D" id="3.40.50.720">
    <property type="entry name" value="NAD(P)-binding Rossmann-like Domain"/>
    <property type="match status" value="1"/>
</dbReference>
<keyword evidence="1" id="KW-0560">Oxidoreductase</keyword>
<dbReference type="RefSeq" id="WP_344196673.1">
    <property type="nucleotide sequence ID" value="NZ_BAAAME010000001.1"/>
</dbReference>